<dbReference type="EMBL" id="PHIG01000029">
    <property type="protein sequence ID" value="PJK30239.1"/>
    <property type="molecule type" value="Genomic_DNA"/>
</dbReference>
<organism evidence="1 2">
    <name type="scientific">Minwuia thermotolerans</name>
    <dbReference type="NCBI Taxonomy" id="2056226"/>
    <lineage>
        <taxon>Bacteria</taxon>
        <taxon>Pseudomonadati</taxon>
        <taxon>Pseudomonadota</taxon>
        <taxon>Alphaproteobacteria</taxon>
        <taxon>Minwuiales</taxon>
        <taxon>Minwuiaceae</taxon>
        <taxon>Minwuia</taxon>
    </lineage>
</organism>
<proteinExistence type="predicted"/>
<accession>A0A2M9G3E1</accession>
<dbReference type="AlphaFoldDB" id="A0A2M9G3E1"/>
<sequence length="63" mass="7171">MNQFIDIHICFYISASIFTSKRDSDMITRAIEKFINQTVSTPVAVTRVSRRRPAEGQARPALD</sequence>
<name>A0A2M9G3E1_9PROT</name>
<dbReference type="Proteomes" id="UP000229498">
    <property type="component" value="Unassembled WGS sequence"/>
</dbReference>
<comment type="caution">
    <text evidence="1">The sequence shown here is derived from an EMBL/GenBank/DDBJ whole genome shotgun (WGS) entry which is preliminary data.</text>
</comment>
<protein>
    <submittedName>
        <fullName evidence="1">Uncharacterized protein</fullName>
    </submittedName>
</protein>
<keyword evidence="2" id="KW-1185">Reference proteome</keyword>
<evidence type="ECO:0000313" key="2">
    <source>
        <dbReference type="Proteomes" id="UP000229498"/>
    </source>
</evidence>
<reference evidence="1 2" key="1">
    <citation type="submission" date="2017-11" db="EMBL/GenBank/DDBJ databases">
        <title>Draft genome sequence of Rhizobiales bacterium SY3-13.</title>
        <authorList>
            <person name="Sun C."/>
        </authorList>
    </citation>
    <scope>NUCLEOTIDE SEQUENCE [LARGE SCALE GENOMIC DNA]</scope>
    <source>
        <strain evidence="1 2">SY3-13</strain>
    </source>
</reference>
<gene>
    <name evidence="1" type="ORF">CVT23_07545</name>
</gene>
<evidence type="ECO:0000313" key="1">
    <source>
        <dbReference type="EMBL" id="PJK30239.1"/>
    </source>
</evidence>